<feature type="domain" description="Amidohydrolase-related" evidence="5">
    <location>
        <begin position="60"/>
        <end position="409"/>
    </location>
</feature>
<name>A0AAE3KC30_9GAMM</name>
<dbReference type="Proteomes" id="UP001205843">
    <property type="component" value="Unassembled WGS sequence"/>
</dbReference>
<evidence type="ECO:0000313" key="6">
    <source>
        <dbReference type="EMBL" id="MCP1675276.1"/>
    </source>
</evidence>
<dbReference type="EC" id="3.5.4.28" evidence="6"/>
<accession>A0AAE3KC30</accession>
<protein>
    <submittedName>
        <fullName evidence="6">5-methylthioadenosine/S-adenosylhomocysteine deaminase</fullName>
        <ecNumber evidence="6">3.5.4.28</ecNumber>
        <ecNumber evidence="6">3.5.4.31</ecNumber>
    </submittedName>
</protein>
<dbReference type="AlphaFoldDB" id="A0AAE3KC30"/>
<dbReference type="InterPro" id="IPR006680">
    <property type="entry name" value="Amidohydro-rel"/>
</dbReference>
<dbReference type="NCBIfam" id="NF006549">
    <property type="entry name" value="PRK09045.1"/>
    <property type="match status" value="1"/>
</dbReference>
<gene>
    <name evidence="6" type="ORF">J2T57_002424</name>
</gene>
<dbReference type="PANTHER" id="PTHR43794:SF11">
    <property type="entry name" value="AMIDOHYDROLASE-RELATED DOMAIN-CONTAINING PROTEIN"/>
    <property type="match status" value="1"/>
</dbReference>
<reference evidence="6" key="1">
    <citation type="submission" date="2022-03" db="EMBL/GenBank/DDBJ databases">
        <title>Genomic Encyclopedia of Type Strains, Phase III (KMG-III): the genomes of soil and plant-associated and newly described type strains.</title>
        <authorList>
            <person name="Whitman W."/>
        </authorList>
    </citation>
    <scope>NUCLEOTIDE SEQUENCE</scope>
    <source>
        <strain evidence="6">ANL 6-2</strain>
    </source>
</reference>
<keyword evidence="3 6" id="KW-0378">Hydrolase</keyword>
<dbReference type="PANTHER" id="PTHR43794">
    <property type="entry name" value="AMINOHYDROLASE SSNA-RELATED"/>
    <property type="match status" value="1"/>
</dbReference>
<sequence length="437" mass="47586">MDGQRQILHGRWVLPMVPDTGALPDHAVIVEGGRIRDVLPSLQVSQRYPDGTVEQLHAHVLMPGLVNCHTHAAMSLFRGLADDLALQKWLEQRIWPAEQRHVSERFVADGARLACAEMLRNGITCFNDMYYYPDATATVAAEVGLRCRVGLRVLPGQRALHLEPEDSLEGGLRIHDRWRRHPLVGTTLAPHSPRSLSGALMRTLGRLSRDYDLRLHMHVHETGEEVADYMGLHGVSPLQRMHRQGLVGPRLIAVHAIHLELADRRLLAEAGAHVVHCPRSNLKLGNGLAAVAELLRLGVNVALGTDGAASNNNLDLFGEMRMAALLAKAVGNDPTALPASAALRMATINGARALGLADDIGSLEAGKWADIIAVDVGGIAAHPHFDIVSQLVYATGANQVTDVWIAGRRLLEKRQFLTVDQQAVAAAVDNWQTRVPT</sequence>
<dbReference type="InterPro" id="IPR050287">
    <property type="entry name" value="MTA/SAH_deaminase"/>
</dbReference>
<evidence type="ECO:0000256" key="2">
    <source>
        <dbReference type="ARBA" id="ARBA00022723"/>
    </source>
</evidence>
<dbReference type="EMBL" id="JALJXV010000005">
    <property type="protein sequence ID" value="MCP1675276.1"/>
    <property type="molecule type" value="Genomic_DNA"/>
</dbReference>
<evidence type="ECO:0000256" key="4">
    <source>
        <dbReference type="ARBA" id="ARBA00022833"/>
    </source>
</evidence>
<dbReference type="GO" id="GO:0046872">
    <property type="term" value="F:metal ion binding"/>
    <property type="evidence" value="ECO:0007669"/>
    <property type="project" value="UniProtKB-KW"/>
</dbReference>
<keyword evidence="4" id="KW-0862">Zinc</keyword>
<organism evidence="6 7">
    <name type="scientific">Natronocella acetinitrilica</name>
    <dbReference type="NCBI Taxonomy" id="414046"/>
    <lineage>
        <taxon>Bacteria</taxon>
        <taxon>Pseudomonadati</taxon>
        <taxon>Pseudomonadota</taxon>
        <taxon>Gammaproteobacteria</taxon>
        <taxon>Chromatiales</taxon>
        <taxon>Ectothiorhodospiraceae</taxon>
        <taxon>Natronocella</taxon>
    </lineage>
</organism>
<dbReference type="Gene3D" id="2.30.40.10">
    <property type="entry name" value="Urease, subunit C, domain 1"/>
    <property type="match status" value="1"/>
</dbReference>
<comment type="similarity">
    <text evidence="1">Belongs to the metallo-dependent hydrolases superfamily. ATZ/TRZ family.</text>
</comment>
<evidence type="ECO:0000256" key="1">
    <source>
        <dbReference type="ARBA" id="ARBA00006745"/>
    </source>
</evidence>
<proteinExistence type="inferred from homology"/>
<dbReference type="SUPFAM" id="SSF51556">
    <property type="entry name" value="Metallo-dependent hydrolases"/>
    <property type="match status" value="1"/>
</dbReference>
<dbReference type="SUPFAM" id="SSF51338">
    <property type="entry name" value="Composite domain of metallo-dependent hydrolases"/>
    <property type="match status" value="1"/>
</dbReference>
<dbReference type="Pfam" id="PF01979">
    <property type="entry name" value="Amidohydro_1"/>
    <property type="match status" value="1"/>
</dbReference>
<evidence type="ECO:0000256" key="3">
    <source>
        <dbReference type="ARBA" id="ARBA00022801"/>
    </source>
</evidence>
<keyword evidence="7" id="KW-1185">Reference proteome</keyword>
<dbReference type="GO" id="GO:0050270">
    <property type="term" value="F:S-adenosylhomocysteine deaminase activity"/>
    <property type="evidence" value="ECO:0007669"/>
    <property type="project" value="UniProtKB-EC"/>
</dbReference>
<dbReference type="InterPro" id="IPR011059">
    <property type="entry name" value="Metal-dep_hydrolase_composite"/>
</dbReference>
<comment type="caution">
    <text evidence="6">The sequence shown here is derived from an EMBL/GenBank/DDBJ whole genome shotgun (WGS) entry which is preliminary data.</text>
</comment>
<dbReference type="FunFam" id="3.20.20.140:FF:000014">
    <property type="entry name" value="5-methylthioadenosine/S-adenosylhomocysteine deaminase"/>
    <property type="match status" value="1"/>
</dbReference>
<keyword evidence="2" id="KW-0479">Metal-binding</keyword>
<dbReference type="CDD" id="cd01298">
    <property type="entry name" value="ATZ_TRZ_like"/>
    <property type="match status" value="1"/>
</dbReference>
<dbReference type="InterPro" id="IPR032466">
    <property type="entry name" value="Metal_Hydrolase"/>
</dbReference>
<dbReference type="EC" id="3.5.4.31" evidence="6"/>
<dbReference type="GO" id="GO:0090614">
    <property type="term" value="F:5'-methylthioadenosine deaminase activity"/>
    <property type="evidence" value="ECO:0007669"/>
    <property type="project" value="UniProtKB-EC"/>
</dbReference>
<evidence type="ECO:0000313" key="7">
    <source>
        <dbReference type="Proteomes" id="UP001205843"/>
    </source>
</evidence>
<evidence type="ECO:0000259" key="5">
    <source>
        <dbReference type="Pfam" id="PF01979"/>
    </source>
</evidence>
<dbReference type="RefSeq" id="WP_253478479.1">
    <property type="nucleotide sequence ID" value="NZ_JALJXV010000005.1"/>
</dbReference>
<dbReference type="Gene3D" id="3.20.20.140">
    <property type="entry name" value="Metal-dependent hydrolases"/>
    <property type="match status" value="1"/>
</dbReference>